<reference evidence="1" key="1">
    <citation type="submission" date="2017-05" db="UniProtKB">
        <authorList>
            <consortium name="EnsemblMetazoa"/>
        </authorList>
    </citation>
    <scope>IDENTIFICATION</scope>
</reference>
<organism evidence="1">
    <name type="scientific">Amphimedon queenslandica</name>
    <name type="common">Sponge</name>
    <dbReference type="NCBI Taxonomy" id="400682"/>
    <lineage>
        <taxon>Eukaryota</taxon>
        <taxon>Metazoa</taxon>
        <taxon>Porifera</taxon>
        <taxon>Demospongiae</taxon>
        <taxon>Heteroscleromorpha</taxon>
        <taxon>Haplosclerida</taxon>
        <taxon>Niphatidae</taxon>
        <taxon>Amphimedon</taxon>
    </lineage>
</organism>
<evidence type="ECO:0008006" key="2">
    <source>
        <dbReference type="Google" id="ProtNLM"/>
    </source>
</evidence>
<protein>
    <recommendedName>
        <fullName evidence="2">Helitron helicase-like domain-containing protein</fullName>
    </recommendedName>
</protein>
<evidence type="ECO:0000313" key="1">
    <source>
        <dbReference type="EnsemblMetazoa" id="Aqu2.1.19292_001"/>
    </source>
</evidence>
<sequence>MRGAPHYHIFLWIKNAPVVNIDRPEEVCSFIHDRITCHIPNRNPLPDFNFLVTKYEMHKCSKYCTRNIKDLCIKKLI</sequence>
<proteinExistence type="predicted"/>
<dbReference type="EnsemblMetazoa" id="Aqu2.1.19292_001">
    <property type="protein sequence ID" value="Aqu2.1.19292_001"/>
    <property type="gene ID" value="Aqu2.1.19292"/>
</dbReference>
<accession>A0A1X7TVH3</accession>
<dbReference type="AlphaFoldDB" id="A0A1X7TVH3"/>
<dbReference type="InParanoid" id="A0A1X7TVH3"/>
<name>A0A1X7TVH3_AMPQE</name>